<organism evidence="1">
    <name type="scientific">uncultured marine virus</name>
    <dbReference type="NCBI Taxonomy" id="186617"/>
    <lineage>
        <taxon>Viruses</taxon>
        <taxon>environmental samples</taxon>
    </lineage>
</organism>
<evidence type="ECO:0000313" key="1">
    <source>
        <dbReference type="EMBL" id="AGA18344.1"/>
    </source>
</evidence>
<proteinExistence type="predicted"/>
<name>S4TEI7_9VIRU</name>
<sequence length="169" mass="19057">MARRQRMVRPTPRRKRVWADQYFEDLGFAENALRSQDLLSDYVTSGGSTQGVTVVRTVIQLLWGINEAHGPGDRITFGLIKGTTTAADVADPVAEPYADWAWNEARYSGWEHGLVTADASERWLLDTKSMRKIDEIGETWWLIYTGTAPVTTTATYDVRCHARTLLLLP</sequence>
<dbReference type="EMBL" id="JX904327">
    <property type="protein sequence ID" value="AGA18344.1"/>
    <property type="molecule type" value="Genomic_DNA"/>
</dbReference>
<protein>
    <submittedName>
        <fullName evidence="1">Uncharacterized protein</fullName>
    </submittedName>
</protein>
<accession>S4TEI7</accession>
<reference evidence="1" key="1">
    <citation type="journal article" date="2013" name="ISME J.">
        <title>Previously unknown and highly divergent ssDNA viruses populate the oceans.</title>
        <authorList>
            <person name="Labonte J.M."/>
            <person name="Suttle C.A."/>
        </authorList>
    </citation>
    <scope>NUCLEOTIDE SEQUENCE</scope>
</reference>